<keyword evidence="1" id="KW-0732">Signal</keyword>
<dbReference type="EMBL" id="JAIZAY010000016">
    <property type="protein sequence ID" value="KAJ8027236.1"/>
    <property type="molecule type" value="Genomic_DNA"/>
</dbReference>
<dbReference type="InterPro" id="IPR013783">
    <property type="entry name" value="Ig-like_fold"/>
</dbReference>
<dbReference type="AlphaFoldDB" id="A0A9Q0YSN6"/>
<dbReference type="InterPro" id="IPR003599">
    <property type="entry name" value="Ig_sub"/>
</dbReference>
<feature type="domain" description="Immunoglobulin" evidence="2">
    <location>
        <begin position="250"/>
        <end position="347"/>
    </location>
</feature>
<protein>
    <recommendedName>
        <fullName evidence="2">Immunoglobulin domain-containing protein</fullName>
    </recommendedName>
</protein>
<dbReference type="OrthoDB" id="427518at2759"/>
<gene>
    <name evidence="3" type="ORF">HOLleu_32322</name>
</gene>
<proteinExistence type="predicted"/>
<sequence length="468" mass="52341">MCRTQRTCSLITLLSGLSLNKIAGADVPFCPSTQYLKKGSTGLINCSFKEGFFAVLWYNSTDIPNNEAVAVLQESVKSGIGYESGEFDVCLNGSLIIKNVTSQHDDIFTILKLKQELSAPDRFFTTVVVVADSISTFPVIEQCKQTDEMCILDWKQHSDVTCFIEDAPFIVSLALFVITIDGDRNISSDFSVTNQTSRITSSVTTRNPFLFSSSLAMLTCRANSPLGLLQENESHTLLLDEPVDWTTGTPIKKYFELGSNLSLNCSKTLHVVWQVMKGFEDKFDIILYATRTENLFLNNYDDVYGLNSAWSLVASDVRVEHEGLYRCISSNGIIDDVILYSVTLFVSPTTNHPVIEGCNHEQYCVIDAQSEGSITCTVRRIRPWVKLDVKTFNEEPSIHFYDKQANTNDNGDAYDISLTVKYRVEDPSKKRITLECRALGGYEAHFHSSTKFDVLILTGKNVVDVVRI</sequence>
<evidence type="ECO:0000256" key="1">
    <source>
        <dbReference type="SAM" id="SignalP"/>
    </source>
</evidence>
<accession>A0A9Q0YSN6</accession>
<dbReference type="Proteomes" id="UP001152320">
    <property type="component" value="Chromosome 16"/>
</dbReference>
<name>A0A9Q0YSN6_HOLLE</name>
<reference evidence="3" key="1">
    <citation type="submission" date="2021-10" db="EMBL/GenBank/DDBJ databases">
        <title>Tropical sea cucumber genome reveals ecological adaptation and Cuvierian tubules defense mechanism.</title>
        <authorList>
            <person name="Chen T."/>
        </authorList>
    </citation>
    <scope>NUCLEOTIDE SEQUENCE</scope>
    <source>
        <strain evidence="3">Nanhai2018</strain>
        <tissue evidence="3">Muscle</tissue>
    </source>
</reference>
<dbReference type="InterPro" id="IPR036179">
    <property type="entry name" value="Ig-like_dom_sf"/>
</dbReference>
<feature type="signal peptide" evidence="1">
    <location>
        <begin position="1"/>
        <end position="25"/>
    </location>
</feature>
<evidence type="ECO:0000259" key="2">
    <source>
        <dbReference type="SMART" id="SM00409"/>
    </source>
</evidence>
<dbReference type="Gene3D" id="2.60.40.10">
    <property type="entry name" value="Immunoglobulins"/>
    <property type="match status" value="1"/>
</dbReference>
<evidence type="ECO:0000313" key="3">
    <source>
        <dbReference type="EMBL" id="KAJ8027236.1"/>
    </source>
</evidence>
<feature type="chain" id="PRO_5040476809" description="Immunoglobulin domain-containing protein" evidence="1">
    <location>
        <begin position="26"/>
        <end position="468"/>
    </location>
</feature>
<keyword evidence="4" id="KW-1185">Reference proteome</keyword>
<feature type="domain" description="Immunoglobulin" evidence="2">
    <location>
        <begin position="31"/>
        <end position="130"/>
    </location>
</feature>
<dbReference type="SMART" id="SM00409">
    <property type="entry name" value="IG"/>
    <property type="match status" value="2"/>
</dbReference>
<organism evidence="3 4">
    <name type="scientific">Holothuria leucospilota</name>
    <name type="common">Black long sea cucumber</name>
    <name type="synonym">Mertensiothuria leucospilota</name>
    <dbReference type="NCBI Taxonomy" id="206669"/>
    <lineage>
        <taxon>Eukaryota</taxon>
        <taxon>Metazoa</taxon>
        <taxon>Echinodermata</taxon>
        <taxon>Eleutherozoa</taxon>
        <taxon>Echinozoa</taxon>
        <taxon>Holothuroidea</taxon>
        <taxon>Aspidochirotacea</taxon>
        <taxon>Aspidochirotida</taxon>
        <taxon>Holothuriidae</taxon>
        <taxon>Holothuria</taxon>
    </lineage>
</organism>
<dbReference type="SUPFAM" id="SSF48726">
    <property type="entry name" value="Immunoglobulin"/>
    <property type="match status" value="1"/>
</dbReference>
<evidence type="ECO:0000313" key="4">
    <source>
        <dbReference type="Proteomes" id="UP001152320"/>
    </source>
</evidence>
<comment type="caution">
    <text evidence="3">The sequence shown here is derived from an EMBL/GenBank/DDBJ whole genome shotgun (WGS) entry which is preliminary data.</text>
</comment>